<organism evidence="1 2">
    <name type="scientific">Ceratodon purpureus</name>
    <name type="common">Fire moss</name>
    <name type="synonym">Dicranum purpureum</name>
    <dbReference type="NCBI Taxonomy" id="3225"/>
    <lineage>
        <taxon>Eukaryota</taxon>
        <taxon>Viridiplantae</taxon>
        <taxon>Streptophyta</taxon>
        <taxon>Embryophyta</taxon>
        <taxon>Bryophyta</taxon>
        <taxon>Bryophytina</taxon>
        <taxon>Bryopsida</taxon>
        <taxon>Dicranidae</taxon>
        <taxon>Pseudoditrichales</taxon>
        <taxon>Ditrichaceae</taxon>
        <taxon>Ceratodon</taxon>
    </lineage>
</organism>
<evidence type="ECO:0000313" key="2">
    <source>
        <dbReference type="Proteomes" id="UP000822688"/>
    </source>
</evidence>
<reference evidence="1" key="1">
    <citation type="submission" date="2020-06" db="EMBL/GenBank/DDBJ databases">
        <title>WGS assembly of Ceratodon purpureus strain R40.</title>
        <authorList>
            <person name="Carey S.B."/>
            <person name="Jenkins J."/>
            <person name="Shu S."/>
            <person name="Lovell J.T."/>
            <person name="Sreedasyam A."/>
            <person name="Maumus F."/>
            <person name="Tiley G.P."/>
            <person name="Fernandez-Pozo N."/>
            <person name="Barry K."/>
            <person name="Chen C."/>
            <person name="Wang M."/>
            <person name="Lipzen A."/>
            <person name="Daum C."/>
            <person name="Saski C.A."/>
            <person name="Payton A.C."/>
            <person name="Mcbreen J.C."/>
            <person name="Conrad R.E."/>
            <person name="Kollar L.M."/>
            <person name="Olsson S."/>
            <person name="Huttunen S."/>
            <person name="Landis J.B."/>
            <person name="Wickett N.J."/>
            <person name="Johnson M.G."/>
            <person name="Rensing S.A."/>
            <person name="Grimwood J."/>
            <person name="Schmutz J."/>
            <person name="Mcdaniel S.F."/>
        </authorList>
    </citation>
    <scope>NUCLEOTIDE SEQUENCE</scope>
    <source>
        <strain evidence="1">R40</strain>
    </source>
</reference>
<dbReference type="AlphaFoldDB" id="A0A8T0I822"/>
<name>A0A8T0I822_CERPU</name>
<protein>
    <submittedName>
        <fullName evidence="1">Uncharacterized protein</fullName>
    </submittedName>
</protein>
<sequence length="102" mass="11609">MLPVVGSCILCGWVCELLQDISAELSRVFGSNGFHVSLVLHKDISSSTWSKIRPLTKMNEQEVGVELLFVAKQLRLSDHQVDDLKMMISEREEIDEDGFEDW</sequence>
<keyword evidence="2" id="KW-1185">Reference proteome</keyword>
<dbReference type="OrthoDB" id="203237at2759"/>
<evidence type="ECO:0000313" key="1">
    <source>
        <dbReference type="EMBL" id="KAG0578638.1"/>
    </source>
</evidence>
<gene>
    <name evidence="1" type="ORF">KC19_4G038300</name>
</gene>
<comment type="caution">
    <text evidence="1">The sequence shown here is derived from an EMBL/GenBank/DDBJ whole genome shotgun (WGS) entry which is preliminary data.</text>
</comment>
<proteinExistence type="predicted"/>
<dbReference type="EMBL" id="CM026424">
    <property type="protein sequence ID" value="KAG0578638.1"/>
    <property type="molecule type" value="Genomic_DNA"/>
</dbReference>
<dbReference type="Proteomes" id="UP000822688">
    <property type="component" value="Chromosome 4"/>
</dbReference>
<accession>A0A8T0I822</accession>